<dbReference type="SMART" id="SM00702">
    <property type="entry name" value="P4Hc"/>
    <property type="match status" value="1"/>
</dbReference>
<organism evidence="9 10">
    <name type="scientific">Acidovorax facilis</name>
    <dbReference type="NCBI Taxonomy" id="12917"/>
    <lineage>
        <taxon>Bacteria</taxon>
        <taxon>Pseudomonadati</taxon>
        <taxon>Pseudomonadota</taxon>
        <taxon>Betaproteobacteria</taxon>
        <taxon>Burkholderiales</taxon>
        <taxon>Comamonadaceae</taxon>
        <taxon>Acidovorax</taxon>
    </lineage>
</organism>
<evidence type="ECO:0000256" key="4">
    <source>
        <dbReference type="ARBA" id="ARBA00022964"/>
    </source>
</evidence>
<proteinExistence type="predicted"/>
<comment type="caution">
    <text evidence="9">The sequence shown here is derived from an EMBL/GenBank/DDBJ whole genome shotgun (WGS) entry which is preliminary data.</text>
</comment>
<name>A0ABV8DGJ4_9BURK</name>
<evidence type="ECO:0000256" key="2">
    <source>
        <dbReference type="ARBA" id="ARBA00022723"/>
    </source>
</evidence>
<dbReference type="InterPro" id="IPR045054">
    <property type="entry name" value="P4HA-like"/>
</dbReference>
<evidence type="ECO:0000256" key="3">
    <source>
        <dbReference type="ARBA" id="ARBA00022896"/>
    </source>
</evidence>
<keyword evidence="10" id="KW-1185">Reference proteome</keyword>
<dbReference type="PANTHER" id="PTHR10869">
    <property type="entry name" value="PROLYL 4-HYDROXYLASE ALPHA SUBUNIT"/>
    <property type="match status" value="1"/>
</dbReference>
<feature type="domain" description="Fe2OG dioxygenase" evidence="8">
    <location>
        <begin position="193"/>
        <end position="300"/>
    </location>
</feature>
<accession>A0ABV8DGJ4</accession>
<dbReference type="PANTHER" id="PTHR10869:SF246">
    <property type="entry name" value="TRANSMEMBRANE PROLYL 4-HYDROXYLASE"/>
    <property type="match status" value="1"/>
</dbReference>
<evidence type="ECO:0000313" key="9">
    <source>
        <dbReference type="EMBL" id="MFC3937691.1"/>
    </source>
</evidence>
<keyword evidence="6" id="KW-0408">Iron</keyword>
<keyword evidence="5" id="KW-0560">Oxidoreductase</keyword>
<evidence type="ECO:0000256" key="6">
    <source>
        <dbReference type="ARBA" id="ARBA00023004"/>
    </source>
</evidence>
<keyword evidence="3" id="KW-0847">Vitamin C</keyword>
<dbReference type="Pfam" id="PF13640">
    <property type="entry name" value="2OG-FeII_Oxy_3"/>
    <property type="match status" value="1"/>
</dbReference>
<feature type="compositionally biased region" description="Polar residues" evidence="7">
    <location>
        <begin position="10"/>
        <end position="24"/>
    </location>
</feature>
<keyword evidence="4" id="KW-0223">Dioxygenase</keyword>
<sequence length="304" mass="33537">MASRSEQHPDSSTPTTHQRASTARQAITPELRRWIIEQAQAGYAAPVVLQSMRDAGWDEDVAADALEVTLQDHLNELAVQQGQPAAVPVPEPQLDASPAQVDCGDRTVNVLLAMAQPRIVVFGNLLSPEECDALIADAAPRMARSLTVATKTGGEEINDDRTSDGMFFQRGQSPLIQRIEERIARLLNWPIENGEGLQVLHYRPGAEYKPHYDYFDPAEPGTPTIVQRGGQRVGTLVMYLNTPEKGGGTTFPDVRLEVAPQRGNAVFFSYERPHPSTRTLHGGAPVIAGEKWIATKWLREREFK</sequence>
<dbReference type="RefSeq" id="WP_202907204.1">
    <property type="nucleotide sequence ID" value="NZ_JAMXAX010000064.1"/>
</dbReference>
<dbReference type="PROSITE" id="PS51471">
    <property type="entry name" value="FE2OG_OXY"/>
    <property type="match status" value="1"/>
</dbReference>
<dbReference type="Proteomes" id="UP001595693">
    <property type="component" value="Unassembled WGS sequence"/>
</dbReference>
<comment type="cofactor">
    <cofactor evidence="1">
        <name>L-ascorbate</name>
        <dbReference type="ChEBI" id="CHEBI:38290"/>
    </cofactor>
</comment>
<protein>
    <submittedName>
        <fullName evidence="9">2OG-Fe(II) oxygenase</fullName>
    </submittedName>
</protein>
<dbReference type="InterPro" id="IPR005123">
    <property type="entry name" value="Oxoglu/Fe-dep_dioxygenase_dom"/>
</dbReference>
<gene>
    <name evidence="9" type="ORF">ACFOW3_23965</name>
</gene>
<evidence type="ECO:0000259" key="8">
    <source>
        <dbReference type="PROSITE" id="PS51471"/>
    </source>
</evidence>
<dbReference type="InterPro" id="IPR006620">
    <property type="entry name" value="Pro_4_hyd_alph"/>
</dbReference>
<dbReference type="Gene3D" id="2.60.120.620">
    <property type="entry name" value="q2cbj1_9rhob like domain"/>
    <property type="match status" value="1"/>
</dbReference>
<dbReference type="InterPro" id="IPR044862">
    <property type="entry name" value="Pro_4_hyd_alph_FE2OG_OXY"/>
</dbReference>
<keyword evidence="2" id="KW-0479">Metal-binding</keyword>
<evidence type="ECO:0000256" key="5">
    <source>
        <dbReference type="ARBA" id="ARBA00023002"/>
    </source>
</evidence>
<reference evidence="10" key="1">
    <citation type="journal article" date="2019" name="Int. J. Syst. Evol. Microbiol.">
        <title>The Global Catalogue of Microorganisms (GCM) 10K type strain sequencing project: providing services to taxonomists for standard genome sequencing and annotation.</title>
        <authorList>
            <consortium name="The Broad Institute Genomics Platform"/>
            <consortium name="The Broad Institute Genome Sequencing Center for Infectious Disease"/>
            <person name="Wu L."/>
            <person name="Ma J."/>
        </authorList>
    </citation>
    <scope>NUCLEOTIDE SEQUENCE [LARGE SCALE GENOMIC DNA]</scope>
    <source>
        <strain evidence="10">CCUG 2113</strain>
    </source>
</reference>
<evidence type="ECO:0000313" key="10">
    <source>
        <dbReference type="Proteomes" id="UP001595693"/>
    </source>
</evidence>
<evidence type="ECO:0000256" key="7">
    <source>
        <dbReference type="SAM" id="MobiDB-lite"/>
    </source>
</evidence>
<evidence type="ECO:0000256" key="1">
    <source>
        <dbReference type="ARBA" id="ARBA00001961"/>
    </source>
</evidence>
<dbReference type="EMBL" id="JBHSAJ010000070">
    <property type="protein sequence ID" value="MFC3937691.1"/>
    <property type="molecule type" value="Genomic_DNA"/>
</dbReference>
<feature type="region of interest" description="Disordered" evidence="7">
    <location>
        <begin position="1"/>
        <end position="24"/>
    </location>
</feature>